<proteinExistence type="predicted"/>
<gene>
    <name evidence="1" type="ORF">NPIL_197261</name>
</gene>
<evidence type="ECO:0000313" key="2">
    <source>
        <dbReference type="Proteomes" id="UP000887013"/>
    </source>
</evidence>
<reference evidence="1" key="1">
    <citation type="submission" date="2020-08" db="EMBL/GenBank/DDBJ databases">
        <title>Multicomponent nature underlies the extraordinary mechanical properties of spider dragline silk.</title>
        <authorList>
            <person name="Kono N."/>
            <person name="Nakamura H."/>
            <person name="Mori M."/>
            <person name="Yoshida Y."/>
            <person name="Ohtoshi R."/>
            <person name="Malay A.D."/>
            <person name="Moran D.A.P."/>
            <person name="Tomita M."/>
            <person name="Numata K."/>
            <person name="Arakawa K."/>
        </authorList>
    </citation>
    <scope>NUCLEOTIDE SEQUENCE</scope>
</reference>
<dbReference type="AlphaFoldDB" id="A0A8X6U2S7"/>
<organism evidence="1 2">
    <name type="scientific">Nephila pilipes</name>
    <name type="common">Giant wood spider</name>
    <name type="synonym">Nephila maculata</name>
    <dbReference type="NCBI Taxonomy" id="299642"/>
    <lineage>
        <taxon>Eukaryota</taxon>
        <taxon>Metazoa</taxon>
        <taxon>Ecdysozoa</taxon>
        <taxon>Arthropoda</taxon>
        <taxon>Chelicerata</taxon>
        <taxon>Arachnida</taxon>
        <taxon>Araneae</taxon>
        <taxon>Araneomorphae</taxon>
        <taxon>Entelegynae</taxon>
        <taxon>Araneoidea</taxon>
        <taxon>Nephilidae</taxon>
        <taxon>Nephila</taxon>
    </lineage>
</organism>
<keyword evidence="2" id="KW-1185">Reference proteome</keyword>
<protein>
    <submittedName>
        <fullName evidence="1">Uncharacterized protein</fullName>
    </submittedName>
</protein>
<accession>A0A8X6U2S7</accession>
<name>A0A8X6U2S7_NEPPI</name>
<dbReference type="EMBL" id="BMAW01117285">
    <property type="protein sequence ID" value="GFT74420.1"/>
    <property type="molecule type" value="Genomic_DNA"/>
</dbReference>
<comment type="caution">
    <text evidence="1">The sequence shown here is derived from an EMBL/GenBank/DDBJ whole genome shotgun (WGS) entry which is preliminary data.</text>
</comment>
<evidence type="ECO:0000313" key="1">
    <source>
        <dbReference type="EMBL" id="GFT74420.1"/>
    </source>
</evidence>
<dbReference type="Proteomes" id="UP000887013">
    <property type="component" value="Unassembled WGS sequence"/>
</dbReference>
<sequence>MDTMCQFSKPRQEVSVPSQVLQELKENSRSRINVDDELHYLPKVIFRRGKAAHSSEELLWPCSWVMDVVAASYLLDLAGRLNTHQRLLAKDLLRNDLLLLKRRFTSRNGYWIAGNLRYKKNAWTHERTLKEKLSSAASMTSGSA</sequence>